<dbReference type="Pfam" id="PF11150">
    <property type="entry name" value="DUF2927"/>
    <property type="match status" value="1"/>
</dbReference>
<protein>
    <recommendedName>
        <fullName evidence="3">DUF2927 domain-containing protein</fullName>
    </recommendedName>
</protein>
<dbReference type="Proteomes" id="UP001209755">
    <property type="component" value="Unassembled WGS sequence"/>
</dbReference>
<accession>A0ABT3HCJ3</accession>
<proteinExistence type="predicted"/>
<keyword evidence="2" id="KW-1185">Reference proteome</keyword>
<comment type="caution">
    <text evidence="1">The sequence shown here is derived from an EMBL/GenBank/DDBJ whole genome shotgun (WGS) entry which is preliminary data.</text>
</comment>
<gene>
    <name evidence="1" type="ORF">M2319_002471</name>
</gene>
<evidence type="ECO:0008006" key="3">
    <source>
        <dbReference type="Google" id="ProtNLM"/>
    </source>
</evidence>
<dbReference type="EMBL" id="JAOQNS010000006">
    <property type="protein sequence ID" value="MCW2308132.1"/>
    <property type="molecule type" value="Genomic_DNA"/>
</dbReference>
<dbReference type="InterPro" id="IPR021323">
    <property type="entry name" value="DUF2927"/>
</dbReference>
<dbReference type="RefSeq" id="WP_264601756.1">
    <property type="nucleotide sequence ID" value="NZ_JAOQNS010000006.1"/>
</dbReference>
<evidence type="ECO:0000313" key="1">
    <source>
        <dbReference type="EMBL" id="MCW2308132.1"/>
    </source>
</evidence>
<sequence length="253" mass="28595">MSRVFIVRRRTSGIAAALAAAVFAVALIPAAGGRSVAAPAAYSDRELIDGFMKTVFGLEYRTWNWQPYLVKKYTGNVSFFVRNISGNDRRRDATAFIRSLRRKIRGLSVDFAARPDDANFVVYIVDRKQYAGIVRNEIYGDPAASAPGRCLVRVLSDESGISRSTAVIVADEGEFLFHRCLVEEVLQGLGPMNDDRSLTHSVFNDASRHSQFTDYDRYILNMLYHRRIRPGMTQQQAREVLPSVLRDVRRFVH</sequence>
<reference evidence="2" key="1">
    <citation type="submission" date="2023-07" db="EMBL/GenBank/DDBJ databases">
        <title>Genome sequencing of Purple Non-Sulfur Bacteria from various extreme environments.</title>
        <authorList>
            <person name="Mayer M."/>
        </authorList>
    </citation>
    <scope>NUCLEOTIDE SEQUENCE [LARGE SCALE GENOMIC DNA]</scope>
    <source>
        <strain evidence="2">DSM 17935</strain>
    </source>
</reference>
<evidence type="ECO:0000313" key="2">
    <source>
        <dbReference type="Proteomes" id="UP001209755"/>
    </source>
</evidence>
<name>A0ABT3HCJ3_9HYPH</name>
<organism evidence="1 2">
    <name type="scientific">Rhodobium gokarnense</name>
    <dbReference type="NCBI Taxonomy" id="364296"/>
    <lineage>
        <taxon>Bacteria</taxon>
        <taxon>Pseudomonadati</taxon>
        <taxon>Pseudomonadota</taxon>
        <taxon>Alphaproteobacteria</taxon>
        <taxon>Hyphomicrobiales</taxon>
        <taxon>Rhodobiaceae</taxon>
        <taxon>Rhodobium</taxon>
    </lineage>
</organism>